<name>A0ACC0X4E5_9ROSI</name>
<keyword evidence="2" id="KW-1185">Reference proteome</keyword>
<gene>
    <name evidence="1" type="ORF">Pint_33590</name>
</gene>
<evidence type="ECO:0000313" key="1">
    <source>
        <dbReference type="EMBL" id="KAJ0010402.1"/>
    </source>
</evidence>
<sequence>MISLVYSESRLCMASIVFYTSIIIPLLQLTKGLHSILAFMFFKNADDDQSSMEELAPYLSVSKFEELEETEEGMCSICLIEFERDDAVSRLCRCGHVFHMDCMERWLDCCHFTCPLCRAFVLMNVKSSQPNKCHFH</sequence>
<dbReference type="Proteomes" id="UP001163603">
    <property type="component" value="Chromosome 14"/>
</dbReference>
<reference evidence="2" key="1">
    <citation type="journal article" date="2023" name="G3 (Bethesda)">
        <title>Genome assembly and association tests identify interacting loci associated with vigor, precocity, and sex in interspecific pistachio rootstocks.</title>
        <authorList>
            <person name="Palmer W."/>
            <person name="Jacygrad E."/>
            <person name="Sagayaradj S."/>
            <person name="Cavanaugh K."/>
            <person name="Han R."/>
            <person name="Bertier L."/>
            <person name="Beede B."/>
            <person name="Kafkas S."/>
            <person name="Golino D."/>
            <person name="Preece J."/>
            <person name="Michelmore R."/>
        </authorList>
    </citation>
    <scope>NUCLEOTIDE SEQUENCE [LARGE SCALE GENOMIC DNA]</scope>
</reference>
<dbReference type="EMBL" id="CM047749">
    <property type="protein sequence ID" value="KAJ0010402.1"/>
    <property type="molecule type" value="Genomic_DNA"/>
</dbReference>
<accession>A0ACC0X4E5</accession>
<organism evidence="1 2">
    <name type="scientific">Pistacia integerrima</name>
    <dbReference type="NCBI Taxonomy" id="434235"/>
    <lineage>
        <taxon>Eukaryota</taxon>
        <taxon>Viridiplantae</taxon>
        <taxon>Streptophyta</taxon>
        <taxon>Embryophyta</taxon>
        <taxon>Tracheophyta</taxon>
        <taxon>Spermatophyta</taxon>
        <taxon>Magnoliopsida</taxon>
        <taxon>eudicotyledons</taxon>
        <taxon>Gunneridae</taxon>
        <taxon>Pentapetalae</taxon>
        <taxon>rosids</taxon>
        <taxon>malvids</taxon>
        <taxon>Sapindales</taxon>
        <taxon>Anacardiaceae</taxon>
        <taxon>Pistacia</taxon>
    </lineage>
</organism>
<protein>
    <submittedName>
        <fullName evidence="1">Uncharacterized protein</fullName>
    </submittedName>
</protein>
<evidence type="ECO:0000313" key="2">
    <source>
        <dbReference type="Proteomes" id="UP001163603"/>
    </source>
</evidence>
<proteinExistence type="predicted"/>
<comment type="caution">
    <text evidence="1">The sequence shown here is derived from an EMBL/GenBank/DDBJ whole genome shotgun (WGS) entry which is preliminary data.</text>
</comment>